<sequence length="178" mass="20578">TVFFLITLANILGWRPFTAEIRNISCTIFEPEAMYLYVTTNKKVVNVNVTLLRTVSNPVVGFFVAHDSGKGNFNLVYANRTVDMCTFMKNRKSNVFLEIIFRILTKYGDLPTKCPMHKKRYEFLNVTINPETIPPMIPDHTAMISISFGEKINRKRNNFAKATFYFVIERSYKKPSNT</sequence>
<feature type="signal peptide" evidence="1">
    <location>
        <begin position="1"/>
        <end position="19"/>
    </location>
</feature>
<feature type="non-terminal residue" evidence="2">
    <location>
        <position position="1"/>
    </location>
</feature>
<proteinExistence type="predicted"/>
<evidence type="ECO:0000313" key="3">
    <source>
        <dbReference type="Proteomes" id="UP001151699"/>
    </source>
</evidence>
<reference evidence="2" key="1">
    <citation type="submission" date="2022-07" db="EMBL/GenBank/DDBJ databases">
        <authorList>
            <person name="Trinca V."/>
            <person name="Uliana J.V.C."/>
            <person name="Torres T.T."/>
            <person name="Ward R.J."/>
            <person name="Monesi N."/>
        </authorList>
    </citation>
    <scope>NUCLEOTIDE SEQUENCE</scope>
    <source>
        <strain evidence="2">HSMRA1968</strain>
        <tissue evidence="2">Whole embryos</tissue>
    </source>
</reference>
<dbReference type="OrthoDB" id="7728278at2759"/>
<comment type="caution">
    <text evidence="2">The sequence shown here is derived from an EMBL/GenBank/DDBJ whole genome shotgun (WGS) entry which is preliminary data.</text>
</comment>
<organism evidence="2 3">
    <name type="scientific">Pseudolycoriella hygida</name>
    <dbReference type="NCBI Taxonomy" id="35572"/>
    <lineage>
        <taxon>Eukaryota</taxon>
        <taxon>Metazoa</taxon>
        <taxon>Ecdysozoa</taxon>
        <taxon>Arthropoda</taxon>
        <taxon>Hexapoda</taxon>
        <taxon>Insecta</taxon>
        <taxon>Pterygota</taxon>
        <taxon>Neoptera</taxon>
        <taxon>Endopterygota</taxon>
        <taxon>Diptera</taxon>
        <taxon>Nematocera</taxon>
        <taxon>Sciaroidea</taxon>
        <taxon>Sciaridae</taxon>
        <taxon>Pseudolycoriella</taxon>
    </lineage>
</organism>
<dbReference type="PANTHER" id="PTHR20898">
    <property type="entry name" value="DAEDALUS ON 3-RELATED-RELATED"/>
    <property type="match status" value="1"/>
</dbReference>
<dbReference type="SMART" id="SM00697">
    <property type="entry name" value="DM8"/>
    <property type="match status" value="1"/>
</dbReference>
<evidence type="ECO:0000256" key="1">
    <source>
        <dbReference type="SAM" id="SignalP"/>
    </source>
</evidence>
<dbReference type="Pfam" id="PF06477">
    <property type="entry name" value="DUF1091"/>
    <property type="match status" value="1"/>
</dbReference>
<evidence type="ECO:0000313" key="2">
    <source>
        <dbReference type="EMBL" id="KAJ6630510.1"/>
    </source>
</evidence>
<feature type="chain" id="PRO_5040512346" evidence="1">
    <location>
        <begin position="20"/>
        <end position="178"/>
    </location>
</feature>
<gene>
    <name evidence="2" type="ORF">Bhyg_15920</name>
</gene>
<protein>
    <submittedName>
        <fullName evidence="2">Uncharacterized protein</fullName>
    </submittedName>
</protein>
<keyword evidence="3" id="KW-1185">Reference proteome</keyword>
<dbReference type="AlphaFoldDB" id="A0A9Q0RUN3"/>
<name>A0A9Q0RUN3_9DIPT</name>
<accession>A0A9Q0RUN3</accession>
<dbReference type="EMBL" id="WJQU01002784">
    <property type="protein sequence ID" value="KAJ6630510.1"/>
    <property type="molecule type" value="Genomic_DNA"/>
</dbReference>
<dbReference type="Proteomes" id="UP001151699">
    <property type="component" value="Unassembled WGS sequence"/>
</dbReference>
<dbReference type="InterPro" id="IPR010512">
    <property type="entry name" value="DUF1091"/>
</dbReference>
<keyword evidence="1" id="KW-0732">Signal</keyword>